<evidence type="ECO:0000313" key="1">
    <source>
        <dbReference type="EMBL" id="ASU03743.1"/>
    </source>
</evidence>
<evidence type="ECO:0000313" key="2">
    <source>
        <dbReference type="Proteomes" id="UP000222624"/>
    </source>
</evidence>
<dbReference type="EMBL" id="MF459647">
    <property type="protein sequence ID" value="ASU03743.1"/>
    <property type="molecule type" value="Genomic_DNA"/>
</dbReference>
<accession>A0A223LIR4</accession>
<dbReference type="Proteomes" id="UP000222624">
    <property type="component" value="Genome"/>
</dbReference>
<proteinExistence type="predicted"/>
<reference evidence="2" key="1">
    <citation type="submission" date="2017-07" db="EMBL/GenBank/DDBJ databases">
        <authorList>
            <person name="Bickmore M.X."/>
            <person name="Vaden K."/>
            <person name="Brady T.S."/>
            <person name="Tateoka O.B."/>
            <person name="Carter J.L."/>
            <person name="Pape J.A."/>
            <person name="Robinson D.M."/>
            <person name="Russell K.A."/>
            <person name="Staley L.A."/>
            <person name="Stettler J.M."/>
            <person name="Townsend M.H."/>
            <person name="Wienclaw T."/>
            <person name="Williamson T.L."/>
            <person name="Kruger J.L."/>
            <person name="Berg J.A."/>
            <person name="Sharma R."/>
            <person name="Payne A.M."/>
            <person name="Fajardo C.P."/>
            <person name="Breakwell D.P."/>
            <person name="Hope S."/>
            <person name="Grose J.H."/>
        </authorList>
    </citation>
    <scope>NUCLEOTIDE SEQUENCE [LARGE SCALE GENOMIC DNA]</scope>
</reference>
<organism evidence="1 2">
    <name type="scientific">Erwinia phage vB_EamM_Joad</name>
    <dbReference type="NCBI Taxonomy" id="2026081"/>
    <lineage>
        <taxon>Viruses</taxon>
        <taxon>Duplodnaviria</taxon>
        <taxon>Heunggongvirae</taxon>
        <taxon>Uroviricota</taxon>
        <taxon>Caudoviricetes</taxon>
        <taxon>Chimalliviridae</taxon>
        <taxon>Risingsunvirus</taxon>
        <taxon>Risingsunvirus risingsun</taxon>
    </lineage>
</organism>
<sequence length="218" mass="24912">MEPIVNNRVVEPSHTVSEDIYLLSMSAVGDIAKAIYVSIFALVNEPHQVKNVKVHRARIVTDDRRRSMQKDFIGKVRFLEARCGNHLLENYCTDRVTGINNFVFYPTAFINEHCANKVNSAKALAETFEQHGVATSYMELGMALNLIAHQYQASAMAGDFHQHRMELLDNIKQQVQDNFPELMIEEHRMIVDGPIFYKLRKCPGNVEKDNVSTEDEDE</sequence>
<protein>
    <submittedName>
        <fullName evidence="1">Uncharacterized protein</fullName>
    </submittedName>
</protein>
<name>A0A223LIR4_9CAUD</name>
<gene>
    <name evidence="1" type="ORF">JOAD_172</name>
</gene>